<sequence>MSCQKGNAQRSRPQKYKNETKFKNNKYDSSKKTQFLNSMEITSLCRRCESIIVWKIRYKKYKSLTVPSKW</sequence>
<gene>
    <name evidence="2" type="ORF">X975_00705</name>
</gene>
<reference evidence="2 3" key="1">
    <citation type="submission" date="2013-11" db="EMBL/GenBank/DDBJ databases">
        <title>Genome sequencing of Stegodyphus mimosarum.</title>
        <authorList>
            <person name="Bechsgaard J."/>
        </authorList>
    </citation>
    <scope>NUCLEOTIDE SEQUENCE [LARGE SCALE GENOMIC DNA]</scope>
</reference>
<keyword evidence="3" id="KW-1185">Reference proteome</keyword>
<organism evidence="2 3">
    <name type="scientific">Stegodyphus mimosarum</name>
    <name type="common">African social velvet spider</name>
    <dbReference type="NCBI Taxonomy" id="407821"/>
    <lineage>
        <taxon>Eukaryota</taxon>
        <taxon>Metazoa</taxon>
        <taxon>Ecdysozoa</taxon>
        <taxon>Arthropoda</taxon>
        <taxon>Chelicerata</taxon>
        <taxon>Arachnida</taxon>
        <taxon>Araneae</taxon>
        <taxon>Araneomorphae</taxon>
        <taxon>Entelegynae</taxon>
        <taxon>Eresoidea</taxon>
        <taxon>Eresidae</taxon>
        <taxon>Stegodyphus</taxon>
    </lineage>
</organism>
<dbReference type="PANTHER" id="PTHR22876:SF5">
    <property type="entry name" value="CHROMOSOME 9 OPEN READING FRAME 85"/>
    <property type="match status" value="1"/>
</dbReference>
<dbReference type="Pfam" id="PF10217">
    <property type="entry name" value="DUF2039"/>
    <property type="match status" value="1"/>
</dbReference>
<protein>
    <submittedName>
        <fullName evidence="2">Uncharacterized protein</fullName>
    </submittedName>
</protein>
<dbReference type="InterPro" id="IPR019351">
    <property type="entry name" value="DUF2039"/>
</dbReference>
<evidence type="ECO:0000256" key="1">
    <source>
        <dbReference type="SAM" id="MobiDB-lite"/>
    </source>
</evidence>
<accession>A0A087V1K5</accession>
<name>A0A087V1K5_STEMI</name>
<dbReference type="OrthoDB" id="250548at2759"/>
<feature type="region of interest" description="Disordered" evidence="1">
    <location>
        <begin position="1"/>
        <end position="23"/>
    </location>
</feature>
<dbReference type="PANTHER" id="PTHR22876">
    <property type="entry name" value="ZGC:101016"/>
    <property type="match status" value="1"/>
</dbReference>
<evidence type="ECO:0000313" key="2">
    <source>
        <dbReference type="EMBL" id="KFM83494.1"/>
    </source>
</evidence>
<dbReference type="STRING" id="407821.A0A087V1K5"/>
<dbReference type="AlphaFoldDB" id="A0A087V1K5"/>
<dbReference type="OMA" id="XKEDIVI"/>
<evidence type="ECO:0000313" key="3">
    <source>
        <dbReference type="Proteomes" id="UP000054359"/>
    </source>
</evidence>
<proteinExistence type="predicted"/>
<dbReference type="EMBL" id="KL863565">
    <property type="protein sequence ID" value="KFM83494.1"/>
    <property type="molecule type" value="Genomic_DNA"/>
</dbReference>
<dbReference type="Proteomes" id="UP000054359">
    <property type="component" value="Unassembled WGS sequence"/>
</dbReference>
<feature type="compositionally biased region" description="Polar residues" evidence="1">
    <location>
        <begin position="1"/>
        <end position="11"/>
    </location>
</feature>
<feature type="non-terminal residue" evidence="2">
    <location>
        <position position="70"/>
    </location>
</feature>